<dbReference type="GO" id="GO:0005524">
    <property type="term" value="F:ATP binding"/>
    <property type="evidence" value="ECO:0007669"/>
    <property type="project" value="UniProtKB-KW"/>
</dbReference>
<dbReference type="InterPro" id="IPR041664">
    <property type="entry name" value="AAA_16"/>
</dbReference>
<dbReference type="OrthoDB" id="5476461at2"/>
<dbReference type="InterPro" id="IPR036388">
    <property type="entry name" value="WH-like_DNA-bd_sf"/>
</dbReference>
<dbReference type="SMART" id="SM00421">
    <property type="entry name" value="HTH_LUXR"/>
    <property type="match status" value="1"/>
</dbReference>
<dbReference type="Pfam" id="PF00196">
    <property type="entry name" value="GerE"/>
    <property type="match status" value="1"/>
</dbReference>
<dbReference type="Gene3D" id="1.25.40.10">
    <property type="entry name" value="Tetratricopeptide repeat domain"/>
    <property type="match status" value="1"/>
</dbReference>
<comment type="caution">
    <text evidence="4">The sequence shown here is derived from an EMBL/GenBank/DDBJ whole genome shotgun (WGS) entry which is preliminary data.</text>
</comment>
<dbReference type="AlphaFoldDB" id="A0A3D9ZNF8"/>
<dbReference type="SUPFAM" id="SSF46894">
    <property type="entry name" value="C-terminal effector domain of the bipartite response regulators"/>
    <property type="match status" value="1"/>
</dbReference>
<dbReference type="Gene3D" id="1.10.10.10">
    <property type="entry name" value="Winged helix-like DNA-binding domain superfamily/Winged helix DNA-binding domain"/>
    <property type="match status" value="1"/>
</dbReference>
<dbReference type="GO" id="GO:0005737">
    <property type="term" value="C:cytoplasm"/>
    <property type="evidence" value="ECO:0007669"/>
    <property type="project" value="TreeGrafter"/>
</dbReference>
<dbReference type="SUPFAM" id="SSF52540">
    <property type="entry name" value="P-loop containing nucleoside triphosphate hydrolases"/>
    <property type="match status" value="1"/>
</dbReference>
<dbReference type="GO" id="GO:0003677">
    <property type="term" value="F:DNA binding"/>
    <property type="evidence" value="ECO:0007669"/>
    <property type="project" value="InterPro"/>
</dbReference>
<keyword evidence="5" id="KW-1185">Reference proteome</keyword>
<dbReference type="Proteomes" id="UP000256913">
    <property type="component" value="Unassembled WGS sequence"/>
</dbReference>
<dbReference type="Gene3D" id="3.40.50.300">
    <property type="entry name" value="P-loop containing nucleotide triphosphate hydrolases"/>
    <property type="match status" value="1"/>
</dbReference>
<accession>A0A3D9ZNF8</accession>
<name>A0A3D9ZNF8_9ACTN</name>
<feature type="domain" description="HTH luxR-type" evidence="3">
    <location>
        <begin position="786"/>
        <end position="851"/>
    </location>
</feature>
<dbReference type="InterPro" id="IPR027417">
    <property type="entry name" value="P-loop_NTPase"/>
</dbReference>
<evidence type="ECO:0000313" key="4">
    <source>
        <dbReference type="EMBL" id="REF98154.1"/>
    </source>
</evidence>
<evidence type="ECO:0000313" key="5">
    <source>
        <dbReference type="Proteomes" id="UP000256913"/>
    </source>
</evidence>
<proteinExistence type="predicted"/>
<reference evidence="4 5" key="1">
    <citation type="submission" date="2018-08" db="EMBL/GenBank/DDBJ databases">
        <title>Sequencing the genomes of 1000 actinobacteria strains.</title>
        <authorList>
            <person name="Klenk H.-P."/>
        </authorList>
    </citation>
    <scope>NUCLEOTIDE SEQUENCE [LARGE SCALE GENOMIC DNA]</scope>
    <source>
        <strain evidence="4 5">DSM 44099</strain>
    </source>
</reference>
<evidence type="ECO:0000256" key="2">
    <source>
        <dbReference type="ARBA" id="ARBA00022840"/>
    </source>
</evidence>
<dbReference type="PROSITE" id="PS00622">
    <property type="entry name" value="HTH_LUXR_1"/>
    <property type="match status" value="1"/>
</dbReference>
<dbReference type="GO" id="GO:0004016">
    <property type="term" value="F:adenylate cyclase activity"/>
    <property type="evidence" value="ECO:0007669"/>
    <property type="project" value="TreeGrafter"/>
</dbReference>
<keyword evidence="2" id="KW-0067">ATP-binding</keyword>
<evidence type="ECO:0000259" key="3">
    <source>
        <dbReference type="PROSITE" id="PS50043"/>
    </source>
</evidence>
<dbReference type="PANTHER" id="PTHR16305">
    <property type="entry name" value="TESTICULAR SOLUBLE ADENYLYL CYCLASE"/>
    <property type="match status" value="1"/>
</dbReference>
<dbReference type="EMBL" id="QUMQ01000001">
    <property type="protein sequence ID" value="REF98154.1"/>
    <property type="molecule type" value="Genomic_DNA"/>
</dbReference>
<dbReference type="SUPFAM" id="SSF48452">
    <property type="entry name" value="TPR-like"/>
    <property type="match status" value="1"/>
</dbReference>
<dbReference type="PRINTS" id="PR00038">
    <property type="entry name" value="HTHLUXR"/>
</dbReference>
<dbReference type="GO" id="GO:0006355">
    <property type="term" value="P:regulation of DNA-templated transcription"/>
    <property type="evidence" value="ECO:0007669"/>
    <property type="project" value="InterPro"/>
</dbReference>
<evidence type="ECO:0000256" key="1">
    <source>
        <dbReference type="ARBA" id="ARBA00022741"/>
    </source>
</evidence>
<dbReference type="RefSeq" id="WP_116069487.1">
    <property type="nucleotide sequence ID" value="NZ_BONB01000040.1"/>
</dbReference>
<dbReference type="PANTHER" id="PTHR16305:SF35">
    <property type="entry name" value="TRANSCRIPTIONAL ACTIVATOR DOMAIN"/>
    <property type="match status" value="1"/>
</dbReference>
<dbReference type="InterPro" id="IPR000792">
    <property type="entry name" value="Tscrpt_reg_LuxR_C"/>
</dbReference>
<dbReference type="CDD" id="cd06170">
    <property type="entry name" value="LuxR_C_like"/>
    <property type="match status" value="1"/>
</dbReference>
<organism evidence="4 5">
    <name type="scientific">Asanoa ferruginea</name>
    <dbReference type="NCBI Taxonomy" id="53367"/>
    <lineage>
        <taxon>Bacteria</taxon>
        <taxon>Bacillati</taxon>
        <taxon>Actinomycetota</taxon>
        <taxon>Actinomycetes</taxon>
        <taxon>Micromonosporales</taxon>
        <taxon>Micromonosporaceae</taxon>
        <taxon>Asanoa</taxon>
    </lineage>
</organism>
<dbReference type="InterPro" id="IPR011990">
    <property type="entry name" value="TPR-like_helical_dom_sf"/>
</dbReference>
<keyword evidence="1" id="KW-0547">Nucleotide-binding</keyword>
<dbReference type="InterPro" id="IPR016032">
    <property type="entry name" value="Sig_transdc_resp-reg_C-effctor"/>
</dbReference>
<dbReference type="PROSITE" id="PS50043">
    <property type="entry name" value="HTH_LUXR_2"/>
    <property type="match status" value="1"/>
</dbReference>
<protein>
    <submittedName>
        <fullName evidence="4">Regulatory LuxR family protein</fullName>
    </submittedName>
</protein>
<dbReference type="Pfam" id="PF13191">
    <property type="entry name" value="AAA_16"/>
    <property type="match status" value="1"/>
</dbReference>
<sequence>MELWERAAPLRVLDELLRSCATGGRVALVAGEAGVGKSVLMGEFARRADRRARFHWGWCDPLVTPRALGPVHDIARHSSGALAERLAAGAAPEEILAALLDQLDHPAARPVLVVEDIHWADEATLDLLVLLGRRIGRQHALLVVTYRDDEVGAGHPLHRALAALRGTRIPLAPLSPERVAAEAARTGRDAATVLALTGGNPLLLTELLGAAGDRAPESVRGLILDRIRALPAAARELARLVAVAPGRCDQALLAGRDDQIEACIAGGVLVPTDDGVAYRHELLRTAVEDSLTPRQRTALHATALDALIGTGGVDPGRLVHHARGAGDADSVLRWGRIAAAAAARQGARREAADHYRAAAAHADRLPLAEQADLLERYSAAAYLAGTAADGLVPRRAAIAIRERLGELEALGASWRWLSRIAWWAGDSAESRSAADRAVTVLAALPPGRELAMAYSNLSQLLMLDYEFAEAIELGEKARALAEEFGDGETAIHAAINVGSSQMQLELPGGQDTLEAAYAAAAAAGHVDHATRALLNIAGGLAEQARFTAAAPALDRAVGYAREQDLDGYLQCLLGTRAGVKLQAGDWAGAITDADESLRLPAQGGIGRVPALVALGRIHGARGDQSLALSYLDEADRHAGPAREMQWVGPTKSARAEHFRWYGDPERAAAEVRPALARAAGQRAAPHSGELALRLWQADGRTSAPEGALAPYRWMVDGDWRQAANDWHQRGGHFLRLEALALGDLDAVTEAVRGLDALGATHAAQWLRGDLRRRGLRGVPRGPRRTTVSHPAGLTPRQAEVLGLLVDGLSNADIADRLRLAPKTVDHHVSAVLARLGVTSRGQAAARARKLGISPHSPEGPAS</sequence>
<gene>
    <name evidence="4" type="ORF">DFJ67_4164</name>
</gene>